<evidence type="ECO:0000256" key="2">
    <source>
        <dbReference type="SAM" id="MobiDB-lite"/>
    </source>
</evidence>
<feature type="region of interest" description="Disordered" evidence="2">
    <location>
        <begin position="409"/>
        <end position="473"/>
    </location>
</feature>
<feature type="coiled-coil region" evidence="1">
    <location>
        <begin position="338"/>
        <end position="369"/>
    </location>
</feature>
<dbReference type="GeneID" id="14894113"/>
<dbReference type="EMBL" id="KB206168">
    <property type="protein sequence ID" value="ELP95198.1"/>
    <property type="molecule type" value="Genomic_DNA"/>
</dbReference>
<protein>
    <submittedName>
        <fullName evidence="3">Uncharacterized protein</fullName>
    </submittedName>
</protein>
<dbReference type="OrthoDB" id="29148at2759"/>
<evidence type="ECO:0000256" key="1">
    <source>
        <dbReference type="SAM" id="Coils"/>
    </source>
</evidence>
<dbReference type="KEGG" id="eiv:EIN_429740"/>
<feature type="compositionally biased region" description="Basic and acidic residues" evidence="2">
    <location>
        <begin position="423"/>
        <end position="473"/>
    </location>
</feature>
<dbReference type="Proteomes" id="UP000014680">
    <property type="component" value="Unassembled WGS sequence"/>
</dbReference>
<organism evidence="3 4">
    <name type="scientific">Entamoeba invadens IP1</name>
    <dbReference type="NCBI Taxonomy" id="370355"/>
    <lineage>
        <taxon>Eukaryota</taxon>
        <taxon>Amoebozoa</taxon>
        <taxon>Evosea</taxon>
        <taxon>Archamoebae</taxon>
        <taxon>Mastigamoebida</taxon>
        <taxon>Entamoebidae</taxon>
        <taxon>Entamoeba</taxon>
    </lineage>
</organism>
<gene>
    <name evidence="3" type="ORF">EIN_429740</name>
</gene>
<name>A0A0A1UFD2_ENTIV</name>
<proteinExistence type="predicted"/>
<dbReference type="AlphaFoldDB" id="A0A0A1UFD2"/>
<keyword evidence="1" id="KW-0175">Coiled coil</keyword>
<keyword evidence="4" id="KW-1185">Reference proteome</keyword>
<evidence type="ECO:0000313" key="3">
    <source>
        <dbReference type="EMBL" id="ELP95198.1"/>
    </source>
</evidence>
<reference evidence="3 4" key="1">
    <citation type="submission" date="2012-10" db="EMBL/GenBank/DDBJ databases">
        <authorList>
            <person name="Zafar N."/>
            <person name="Inman J."/>
            <person name="Hall N."/>
            <person name="Lorenzi H."/>
            <person name="Caler E."/>
        </authorList>
    </citation>
    <scope>NUCLEOTIDE SEQUENCE [LARGE SCALE GENOMIC DNA]</scope>
    <source>
        <strain evidence="3 4">IP1</strain>
    </source>
</reference>
<accession>A0A0A1UFD2</accession>
<evidence type="ECO:0000313" key="4">
    <source>
        <dbReference type="Proteomes" id="UP000014680"/>
    </source>
</evidence>
<dbReference type="VEuPathDB" id="AmoebaDB:EIN_429740"/>
<dbReference type="OMA" id="ASCIMEY"/>
<dbReference type="RefSeq" id="XP_004261969.1">
    <property type="nucleotide sequence ID" value="XM_004261921.1"/>
</dbReference>
<feature type="compositionally biased region" description="Polar residues" evidence="2">
    <location>
        <begin position="409"/>
        <end position="422"/>
    </location>
</feature>
<sequence>MLDKELLDSLLFDPSSNLLMSICCNLIYDPKDPFCQTNALCVMDYFRANNRLQDLFIWAFQKEFLQNGKPNDITETYPFFSAFNYQYTIDNFFDFCKETTKSFLSNKDLLHSINIQLFKGNTEEFTKEMNEEYYVSIQQLLKIVFMFRTDFEINTKLIPTDYLMFLKGISDLLSEQKYKEKGFTNSIFSRIIKLTIINFMKNKRMLRRAFQDIDQDLDVILFIAETFEKLMTHSTEPYILNLNALVKDFNEFGQIDALFERTSFAIDEATPLKNISVVELASLIKCNILPVKRMLHPKIRAQVDKALSLSATSDNDFDIYVNVLHSFEAFSRNYYMYLTAALDEINTKNRQIAKLKAEYEKTNEILRQKKVYSKTLQMRLYQLQPMTSPRFSDSKKVTKSERSFLSIKSASGTTRQAATMSSREMRKSQEVERKAQKKLLKEEIKKKEKLEREQKKKKKEIEKKLKKVQDPPK</sequence>